<organism evidence="1 2">
    <name type="scientific">Vibrio hyugaensis</name>
    <dbReference type="NCBI Taxonomy" id="1534743"/>
    <lineage>
        <taxon>Bacteria</taxon>
        <taxon>Pseudomonadati</taxon>
        <taxon>Pseudomonadota</taxon>
        <taxon>Gammaproteobacteria</taxon>
        <taxon>Vibrionales</taxon>
        <taxon>Vibrionaceae</taxon>
        <taxon>Vibrio</taxon>
    </lineage>
</organism>
<reference evidence="2" key="1">
    <citation type="journal article" date="2019" name="Int. J. Syst. Evol. Microbiol.">
        <title>The Global Catalogue of Microorganisms (GCM) 10K type strain sequencing project: providing services to taxonomists for standard genome sequencing and annotation.</title>
        <authorList>
            <consortium name="The Broad Institute Genomics Platform"/>
            <consortium name="The Broad Institute Genome Sequencing Center for Infectious Disease"/>
            <person name="Wu L."/>
            <person name="Ma J."/>
        </authorList>
    </citation>
    <scope>NUCLEOTIDE SEQUENCE [LARGE SCALE GENOMIC DNA]</scope>
    <source>
        <strain evidence="2">NBRC 110633</strain>
    </source>
</reference>
<evidence type="ECO:0000313" key="2">
    <source>
        <dbReference type="Proteomes" id="UP001156669"/>
    </source>
</evidence>
<protein>
    <submittedName>
        <fullName evidence="1">Uncharacterized protein</fullName>
    </submittedName>
</protein>
<dbReference type="RefSeq" id="WP_045395938.1">
    <property type="nucleotide sequence ID" value="NZ_BBLD01000004.1"/>
</dbReference>
<accession>A0ABQ5Y4P2</accession>
<comment type="caution">
    <text evidence="1">The sequence shown here is derived from an EMBL/GenBank/DDBJ whole genome shotgun (WGS) entry which is preliminary data.</text>
</comment>
<proteinExistence type="predicted"/>
<gene>
    <name evidence="1" type="ORF">GCM10007906_26020</name>
</gene>
<dbReference type="EMBL" id="BSOE01000049">
    <property type="protein sequence ID" value="GLR05014.1"/>
    <property type="molecule type" value="Genomic_DNA"/>
</dbReference>
<sequence length="91" mass="10350">MKLIIGDLEFSIGGIRVTSQQRFSATYQLWGIDDVLVQWAENALLSKSEFNLEIVNGSDVVLIGEHCLFNRPDRLNRSTDLIVNWVEKSLI</sequence>
<name>A0ABQ5Y4P2_9VIBR</name>
<keyword evidence="2" id="KW-1185">Reference proteome</keyword>
<dbReference type="Proteomes" id="UP001156669">
    <property type="component" value="Unassembled WGS sequence"/>
</dbReference>
<evidence type="ECO:0000313" key="1">
    <source>
        <dbReference type="EMBL" id="GLR05014.1"/>
    </source>
</evidence>